<dbReference type="KEGG" id="cmt:CCM_06926"/>
<reference evidence="16 17" key="1">
    <citation type="journal article" date="2011" name="Genome Biol.">
        <title>Genome sequence of the insect pathogenic fungus Cordyceps militaris, a valued traditional Chinese medicine.</title>
        <authorList>
            <person name="Zheng P."/>
            <person name="Xia Y."/>
            <person name="Xiao G."/>
            <person name="Xiong C."/>
            <person name="Hu X."/>
            <person name="Zhang S."/>
            <person name="Zheng H."/>
            <person name="Huang Y."/>
            <person name="Zhou Y."/>
            <person name="Wang S."/>
            <person name="Zhao G.P."/>
            <person name="Liu X."/>
            <person name="St Leger R.J."/>
            <person name="Wang C."/>
        </authorList>
    </citation>
    <scope>NUCLEOTIDE SEQUENCE [LARGE SCALE GENOMIC DNA]</scope>
    <source>
        <strain evidence="16 17">CM01</strain>
    </source>
</reference>
<evidence type="ECO:0000256" key="8">
    <source>
        <dbReference type="ARBA" id="ARBA00038752"/>
    </source>
</evidence>
<evidence type="ECO:0000313" key="16">
    <source>
        <dbReference type="EMBL" id="EGX90506.1"/>
    </source>
</evidence>
<dbReference type="Gene3D" id="3.90.70.10">
    <property type="entry name" value="Cysteine proteinases"/>
    <property type="match status" value="1"/>
</dbReference>
<dbReference type="InterPro" id="IPR028889">
    <property type="entry name" value="USP"/>
</dbReference>
<evidence type="ECO:0000256" key="9">
    <source>
        <dbReference type="ARBA" id="ARBA00041772"/>
    </source>
</evidence>
<dbReference type="InterPro" id="IPR038765">
    <property type="entry name" value="Papain-like_cys_pep_sf"/>
</dbReference>
<evidence type="ECO:0000256" key="4">
    <source>
        <dbReference type="ARBA" id="ARBA00022670"/>
    </source>
</evidence>
<comment type="subunit">
    <text evidence="8">Interacts with creA, creC and qutD.</text>
</comment>
<dbReference type="STRING" id="983644.G3JLD2"/>
<dbReference type="OrthoDB" id="27652at2759"/>
<feature type="compositionally biased region" description="Basic and acidic residues" evidence="14">
    <location>
        <begin position="703"/>
        <end position="747"/>
    </location>
</feature>
<dbReference type="EMBL" id="JH126403">
    <property type="protein sequence ID" value="EGX90506.1"/>
    <property type="molecule type" value="Genomic_DNA"/>
</dbReference>
<comment type="catalytic activity">
    <reaction evidence="1">
        <text>Thiol-dependent hydrolysis of ester, thioester, amide, peptide and isopeptide bonds formed by the C-terminal Gly of ubiquitin (a 76-residue protein attached to proteins as an intracellular targeting signal).</text>
        <dbReference type="EC" id="3.4.19.12"/>
    </reaction>
</comment>
<gene>
    <name evidence="16" type="ORF">CCM_06926</name>
</gene>
<feature type="compositionally biased region" description="Basic and acidic residues" evidence="14">
    <location>
        <begin position="636"/>
        <end position="647"/>
    </location>
</feature>
<feature type="compositionally biased region" description="Polar residues" evidence="14">
    <location>
        <begin position="648"/>
        <end position="664"/>
    </location>
</feature>
<dbReference type="HOGENOM" id="CLU_008279_0_2_1"/>
<accession>G3JLD2</accession>
<dbReference type="Proteomes" id="UP000001610">
    <property type="component" value="Unassembled WGS sequence"/>
</dbReference>
<protein>
    <recommendedName>
        <fullName evidence="3">ubiquitinyl hydrolase 1</fullName>
        <ecNumber evidence="3">3.4.19.12</ecNumber>
    </recommendedName>
    <alternativeName>
        <fullName evidence="11">Carbon catabolite repression protein B</fullName>
    </alternativeName>
    <alternativeName>
        <fullName evidence="13">Deubiquitinating enzyme creB</fullName>
    </alternativeName>
    <alternativeName>
        <fullName evidence="9">Ubiquitin thioesterase creB</fullName>
    </alternativeName>
    <alternativeName>
        <fullName evidence="10">Ubiquitin-hydrolyzing enzyme creB</fullName>
    </alternativeName>
    <alternativeName>
        <fullName evidence="12">Ubiquitin-specific-processing protease creB</fullName>
    </alternativeName>
</protein>
<comment type="function">
    <text evidence="7">Ubiquitin thioesterase component of the regulatory network controlling carbon source utilization through ubiquitination and deubiquitination involving creA, creB, creC, creD and acrB. Deubiquitinates the creA catabolic repressor and the quinate permease qutD. Also plays a role in response to carbon starvation and the control of extracellular proteases activity.</text>
</comment>
<evidence type="ECO:0000256" key="11">
    <source>
        <dbReference type="ARBA" id="ARBA00041962"/>
    </source>
</evidence>
<dbReference type="InterPro" id="IPR050164">
    <property type="entry name" value="Peptidase_C19"/>
</dbReference>
<feature type="region of interest" description="Disordered" evidence="14">
    <location>
        <begin position="632"/>
        <end position="664"/>
    </location>
</feature>
<feature type="compositionally biased region" description="Basic and acidic residues" evidence="14">
    <location>
        <begin position="271"/>
        <end position="281"/>
    </location>
</feature>
<evidence type="ECO:0000256" key="12">
    <source>
        <dbReference type="ARBA" id="ARBA00042086"/>
    </source>
</evidence>
<keyword evidence="6" id="KW-0788">Thiol protease</keyword>
<dbReference type="InParanoid" id="G3JLD2"/>
<evidence type="ECO:0000259" key="15">
    <source>
        <dbReference type="PROSITE" id="PS50235"/>
    </source>
</evidence>
<evidence type="ECO:0000256" key="6">
    <source>
        <dbReference type="ARBA" id="ARBA00022807"/>
    </source>
</evidence>
<dbReference type="GO" id="GO:0005829">
    <property type="term" value="C:cytosol"/>
    <property type="evidence" value="ECO:0007669"/>
    <property type="project" value="TreeGrafter"/>
</dbReference>
<dbReference type="GO" id="GO:0004843">
    <property type="term" value="F:cysteine-type deubiquitinase activity"/>
    <property type="evidence" value="ECO:0007669"/>
    <property type="project" value="UniProtKB-EC"/>
</dbReference>
<evidence type="ECO:0000256" key="2">
    <source>
        <dbReference type="ARBA" id="ARBA00009085"/>
    </source>
</evidence>
<evidence type="ECO:0000256" key="5">
    <source>
        <dbReference type="ARBA" id="ARBA00022801"/>
    </source>
</evidence>
<dbReference type="GO" id="GO:0006508">
    <property type="term" value="P:proteolysis"/>
    <property type="evidence" value="ECO:0007669"/>
    <property type="project" value="UniProtKB-KW"/>
</dbReference>
<dbReference type="AlphaFoldDB" id="G3JLD2"/>
<feature type="region of interest" description="Disordered" evidence="14">
    <location>
        <begin position="678"/>
        <end position="854"/>
    </location>
</feature>
<dbReference type="PROSITE" id="PS50235">
    <property type="entry name" value="USP_3"/>
    <property type="match status" value="1"/>
</dbReference>
<dbReference type="RefSeq" id="XP_006672127.1">
    <property type="nucleotide sequence ID" value="XM_006672064.1"/>
</dbReference>
<dbReference type="GeneID" id="18168937"/>
<dbReference type="EC" id="3.4.19.12" evidence="3"/>
<dbReference type="OMA" id="PVLQMDY"/>
<dbReference type="PANTHER" id="PTHR24006">
    <property type="entry name" value="UBIQUITIN CARBOXYL-TERMINAL HYDROLASE"/>
    <property type="match status" value="1"/>
</dbReference>
<keyword evidence="4" id="KW-0645">Protease</keyword>
<organism evidence="16 17">
    <name type="scientific">Cordyceps militaris (strain CM01)</name>
    <name type="common">Caterpillar fungus</name>
    <dbReference type="NCBI Taxonomy" id="983644"/>
    <lineage>
        <taxon>Eukaryota</taxon>
        <taxon>Fungi</taxon>
        <taxon>Dikarya</taxon>
        <taxon>Ascomycota</taxon>
        <taxon>Pezizomycotina</taxon>
        <taxon>Sordariomycetes</taxon>
        <taxon>Hypocreomycetidae</taxon>
        <taxon>Hypocreales</taxon>
        <taxon>Cordycipitaceae</taxon>
        <taxon>Cordyceps</taxon>
    </lineage>
</organism>
<dbReference type="PANTHER" id="PTHR24006:SF733">
    <property type="entry name" value="RE52890P"/>
    <property type="match status" value="1"/>
</dbReference>
<feature type="compositionally biased region" description="Basic residues" evidence="14">
    <location>
        <begin position="845"/>
        <end position="854"/>
    </location>
</feature>
<evidence type="ECO:0000256" key="13">
    <source>
        <dbReference type="ARBA" id="ARBA00042958"/>
    </source>
</evidence>
<comment type="similarity">
    <text evidence="2">Belongs to the peptidase C19 family.</text>
</comment>
<dbReference type="VEuPathDB" id="FungiDB:CCM_06926"/>
<feature type="compositionally biased region" description="Basic and acidic residues" evidence="14">
    <location>
        <begin position="773"/>
        <end position="785"/>
    </location>
</feature>
<dbReference type="Pfam" id="PF00443">
    <property type="entry name" value="UCH"/>
    <property type="match status" value="1"/>
</dbReference>
<proteinExistence type="inferred from homology"/>
<feature type="compositionally biased region" description="Polar residues" evidence="14">
    <location>
        <begin position="209"/>
        <end position="219"/>
    </location>
</feature>
<evidence type="ECO:0000256" key="7">
    <source>
        <dbReference type="ARBA" id="ARBA00037075"/>
    </source>
</evidence>
<evidence type="ECO:0000256" key="14">
    <source>
        <dbReference type="SAM" id="MobiDB-lite"/>
    </source>
</evidence>
<dbReference type="InterPro" id="IPR001394">
    <property type="entry name" value="Peptidase_C19_UCH"/>
</dbReference>
<dbReference type="MEROPS" id="C19.008"/>
<keyword evidence="5 16" id="KW-0378">Hydrolase</keyword>
<dbReference type="FunCoup" id="G3JLD2">
    <property type="interactions" value="378"/>
</dbReference>
<dbReference type="PROSITE" id="PS00973">
    <property type="entry name" value="USP_2"/>
    <property type="match status" value="1"/>
</dbReference>
<name>G3JLD2_CORMM</name>
<feature type="domain" description="USP" evidence="15">
    <location>
        <begin position="175"/>
        <end position="609"/>
    </location>
</feature>
<evidence type="ECO:0000256" key="3">
    <source>
        <dbReference type="ARBA" id="ARBA00012759"/>
    </source>
</evidence>
<feature type="compositionally biased region" description="Polar residues" evidence="14">
    <location>
        <begin position="234"/>
        <end position="252"/>
    </location>
</feature>
<dbReference type="GO" id="GO:0016579">
    <property type="term" value="P:protein deubiquitination"/>
    <property type="evidence" value="ECO:0007669"/>
    <property type="project" value="InterPro"/>
</dbReference>
<evidence type="ECO:0000313" key="17">
    <source>
        <dbReference type="Proteomes" id="UP000001610"/>
    </source>
</evidence>
<evidence type="ECO:0000256" key="1">
    <source>
        <dbReference type="ARBA" id="ARBA00000707"/>
    </source>
</evidence>
<feature type="region of interest" description="Disordered" evidence="14">
    <location>
        <begin position="208"/>
        <end position="281"/>
    </location>
</feature>
<dbReference type="InterPro" id="IPR018200">
    <property type="entry name" value="USP_CS"/>
</dbReference>
<dbReference type="GO" id="GO:0005634">
    <property type="term" value="C:nucleus"/>
    <property type="evidence" value="ECO:0007669"/>
    <property type="project" value="TreeGrafter"/>
</dbReference>
<dbReference type="CDD" id="cd02663">
    <property type="entry name" value="Peptidase_C19G"/>
    <property type="match status" value="1"/>
</dbReference>
<evidence type="ECO:0000256" key="10">
    <source>
        <dbReference type="ARBA" id="ARBA00041870"/>
    </source>
</evidence>
<dbReference type="FunFam" id="3.90.70.10:FF:000075">
    <property type="entry name" value="Ubiquitin carboxyl-terminal hydrolase creB"/>
    <property type="match status" value="1"/>
</dbReference>
<keyword evidence="17" id="KW-1185">Reference proteome</keyword>
<sequence>MRIAYQEVDAPPVACAHPGPLYQHPNNPSHSHQRHQELALAAASARLWCSSGTRAAARSLSASPGLALAEVLLAHHQPPTTNHHNTNTTSPRRHSRHTCFHRRCAPSRSLAAMPSLFNKIKSSGTPSTTPAAKDATPKKNDITTEVTPLEKMLQNAGALTQDGRDRFLGFENHRLMLTTTLLTLPSYCNSIVQALFHSDQFREGVLNYPSLSPTDTPNRPSYKPNVTIRPPVTPATSATPQKPPKLSTSQALKQRHAINAGQPLPGQPPVKPEDKPDTPEYKKKQAMLKGPILELAQENHVPFGMDECTFTGLKDIFMAVTQSNSRTGVLSPQRFLEIFKRDNEMFQSSNHQDAHEFLRLVLTDVIASVDNHAKHIQDHIDTGAATNGSIESLNNGLSVGLQSGSPYNSPGTGWVHDVFEGIVTSETKCLTCETASRRDQTFLDLSIALDEHTSVSSCLRKFSAEEMLCERDKFQCDHCGGLQEAEKRMRVKKLPKVLTLHLNRFKYTEDYSRVQKLFHRVVYPYHLRMFHTADEAEDPDRLYELYAVIVHIGGNGYHGHYVSIIKTRDRGWLLFDDEMVEPVDKHFVRNFFGDRPGMATAYLLFYQETTFEKVRAEQEAEGREEVRLATEAANIAHEESDKADETPISRQKTQPTPVLSEQDQLSSLAHARTAPDLTLQSPNASQGLVPPTPAVPSTVNSAKSKDELKREKKEREAAEKAARQHEKDELKAKDKEMREHERKRRDQAISVIQARRQEQDQLEKVLQASKKSAAKEDDSRKKEEGNGGAFGFLDRSKRGSKSGSRKAFGLFGKERNSDEAAGEAIVNGDAPEKEKTKSRLSMGLGRKKSTNLLS</sequence>
<dbReference type="SUPFAM" id="SSF54001">
    <property type="entry name" value="Cysteine proteinases"/>
    <property type="match status" value="1"/>
</dbReference>
<dbReference type="eggNOG" id="KOG1864">
    <property type="taxonomic scope" value="Eukaryota"/>
</dbReference>